<reference evidence="1 2" key="1">
    <citation type="submission" date="2017-07" db="EMBL/GenBank/DDBJ databases">
        <title>Complete genome sequence of Spiroplasma corruscae EC-1 (DSM 19793).</title>
        <authorList>
            <person name="Tsai Y.-M."/>
            <person name="Lo W.-S."/>
            <person name="Kuo C.-H."/>
        </authorList>
    </citation>
    <scope>NUCLEOTIDE SEQUENCE [LARGE SCALE GENOMIC DNA]</scope>
    <source>
        <strain evidence="1 2">EC-1</strain>
        <plasmid evidence="1 2">unnamed</plasmid>
    </source>
</reference>
<sequence length="219" mass="25299">MENNAKIFVIPTSELIVPKNGLKTYTKIVFDENKKVVLDENGKPRKEEVLDPKTKKPLHLVSILLGKDEFNNSMYFNTVYEYVTPMKAGIYGNPDDMMINKSNGEKVLDPVTKLAMYSQFRKNDVANYAKDAEFGAIKIDLTNNTKISLRSDKQINGEYKYGEKVLTPEQLVEKLSSLEKKAKDIVIEKWKEIDAYKQYKQMKEQKLKEKEMSEIVKTK</sequence>
<protein>
    <submittedName>
        <fullName evidence="1">Uncharacterized protein</fullName>
    </submittedName>
</protein>
<name>A0A222EQK8_9MOLU</name>
<dbReference type="Proteomes" id="UP000203229">
    <property type="component" value="Plasmid unnamed"/>
</dbReference>
<accession>A0A222EQK8</accession>
<keyword evidence="2" id="KW-1185">Reference proteome</keyword>
<gene>
    <name evidence="1" type="ORF">SCORR_v1c10400</name>
</gene>
<dbReference type="AlphaFoldDB" id="A0A222EQK8"/>
<geneLocation type="plasmid" evidence="1 2">
    <name>unnamed</name>
</geneLocation>
<organism evidence="1 2">
    <name type="scientific">Spiroplasma corruscae</name>
    <dbReference type="NCBI Taxonomy" id="216934"/>
    <lineage>
        <taxon>Bacteria</taxon>
        <taxon>Bacillati</taxon>
        <taxon>Mycoplasmatota</taxon>
        <taxon>Mollicutes</taxon>
        <taxon>Entomoplasmatales</taxon>
        <taxon>Spiroplasmataceae</taxon>
        <taxon>Spiroplasma</taxon>
    </lineage>
</organism>
<dbReference type="EMBL" id="CP022536">
    <property type="protein sequence ID" value="ASP28812.1"/>
    <property type="molecule type" value="Genomic_DNA"/>
</dbReference>
<dbReference type="KEGG" id="scou:SCORR_v1c10400"/>
<keyword evidence="1" id="KW-0614">Plasmid</keyword>
<proteinExistence type="predicted"/>
<evidence type="ECO:0000313" key="1">
    <source>
        <dbReference type="EMBL" id="ASP28812.1"/>
    </source>
</evidence>
<evidence type="ECO:0000313" key="2">
    <source>
        <dbReference type="Proteomes" id="UP000203229"/>
    </source>
</evidence>
<dbReference type="RefSeq" id="WP_094049977.1">
    <property type="nucleotide sequence ID" value="NZ_CP022536.1"/>
</dbReference>